<dbReference type="PANTHER" id="PTHR28097:SF1">
    <property type="entry name" value="PHEROMONE A FACTOR RECEPTOR"/>
    <property type="match status" value="1"/>
</dbReference>
<comment type="similarity">
    <text evidence="2">Belongs to the G-protein coupled receptor 4 family.</text>
</comment>
<name>A0A4Y7PZD9_9AGAM</name>
<dbReference type="CDD" id="cd14966">
    <property type="entry name" value="7tmD_STE3"/>
    <property type="match status" value="1"/>
</dbReference>
<proteinExistence type="inferred from homology"/>
<organism evidence="11 12">
    <name type="scientific">Rickenella mellea</name>
    <dbReference type="NCBI Taxonomy" id="50990"/>
    <lineage>
        <taxon>Eukaryota</taxon>
        <taxon>Fungi</taxon>
        <taxon>Dikarya</taxon>
        <taxon>Basidiomycota</taxon>
        <taxon>Agaricomycotina</taxon>
        <taxon>Agaricomycetes</taxon>
        <taxon>Hymenochaetales</taxon>
        <taxon>Rickenellaceae</taxon>
        <taxon>Rickenella</taxon>
    </lineage>
</organism>
<dbReference type="PANTHER" id="PTHR28097">
    <property type="entry name" value="PHEROMONE A FACTOR RECEPTOR"/>
    <property type="match status" value="1"/>
</dbReference>
<keyword evidence="5 10" id="KW-1133">Transmembrane helix</keyword>
<evidence type="ECO:0000256" key="1">
    <source>
        <dbReference type="ARBA" id="ARBA00004141"/>
    </source>
</evidence>
<dbReference type="GO" id="GO:0000750">
    <property type="term" value="P:pheromone-dependent signal transduction involved in conjugation with cellular fusion"/>
    <property type="evidence" value="ECO:0007669"/>
    <property type="project" value="TreeGrafter"/>
</dbReference>
<gene>
    <name evidence="11" type="ORF">BD410DRAFT_726456</name>
</gene>
<dbReference type="OrthoDB" id="2874149at2759"/>
<evidence type="ECO:0000256" key="2">
    <source>
        <dbReference type="ARBA" id="ARBA00011085"/>
    </source>
</evidence>
<dbReference type="Pfam" id="PF02076">
    <property type="entry name" value="STE3"/>
    <property type="match status" value="1"/>
</dbReference>
<dbReference type="Proteomes" id="UP000294933">
    <property type="component" value="Unassembled WGS sequence"/>
</dbReference>
<dbReference type="AlphaFoldDB" id="A0A4Y7PZD9"/>
<dbReference type="GO" id="GO:0005886">
    <property type="term" value="C:plasma membrane"/>
    <property type="evidence" value="ECO:0007669"/>
    <property type="project" value="TreeGrafter"/>
</dbReference>
<dbReference type="PRINTS" id="PR00899">
    <property type="entry name" value="GPCRSTE3"/>
</dbReference>
<evidence type="ECO:0000256" key="9">
    <source>
        <dbReference type="ARBA" id="ARBA00023224"/>
    </source>
</evidence>
<feature type="transmembrane region" description="Helical" evidence="10">
    <location>
        <begin position="112"/>
        <end position="133"/>
    </location>
</feature>
<comment type="subcellular location">
    <subcellularLocation>
        <location evidence="1">Membrane</location>
        <topology evidence="1">Multi-pass membrane protein</topology>
    </subcellularLocation>
</comment>
<feature type="transmembrane region" description="Helical" evidence="10">
    <location>
        <begin position="204"/>
        <end position="228"/>
    </location>
</feature>
<keyword evidence="12" id="KW-1185">Reference proteome</keyword>
<dbReference type="GO" id="GO:0004934">
    <property type="term" value="F:mating-type alpha-factor pheromone receptor activity"/>
    <property type="evidence" value="ECO:0007669"/>
    <property type="project" value="InterPro"/>
</dbReference>
<feature type="transmembrane region" description="Helical" evidence="10">
    <location>
        <begin position="270"/>
        <end position="289"/>
    </location>
</feature>
<feature type="transmembrane region" description="Helical" evidence="10">
    <location>
        <begin position="37"/>
        <end position="55"/>
    </location>
</feature>
<keyword evidence="4 10" id="KW-0812">Transmembrane</keyword>
<feature type="transmembrane region" description="Helical" evidence="10">
    <location>
        <begin position="7"/>
        <end position="25"/>
    </location>
</feature>
<dbReference type="PRINTS" id="PR00901">
    <property type="entry name" value="PHEROMONEBAR"/>
</dbReference>
<keyword evidence="8 11" id="KW-0675">Receptor</keyword>
<dbReference type="InterPro" id="IPR000481">
    <property type="entry name" value="GPCR_Pheromne_B_alpha_rcpt"/>
</dbReference>
<keyword evidence="7 10" id="KW-0472">Membrane</keyword>
<dbReference type="VEuPathDB" id="FungiDB:BD410DRAFT_726456"/>
<keyword evidence="3" id="KW-0589">Pheromone response</keyword>
<evidence type="ECO:0000256" key="6">
    <source>
        <dbReference type="ARBA" id="ARBA00023040"/>
    </source>
</evidence>
<reference evidence="11 12" key="1">
    <citation type="submission" date="2018-06" db="EMBL/GenBank/DDBJ databases">
        <title>A transcriptomic atlas of mushroom development highlights an independent origin of complex multicellularity.</title>
        <authorList>
            <consortium name="DOE Joint Genome Institute"/>
            <person name="Krizsan K."/>
            <person name="Almasi E."/>
            <person name="Merenyi Z."/>
            <person name="Sahu N."/>
            <person name="Viragh M."/>
            <person name="Koszo T."/>
            <person name="Mondo S."/>
            <person name="Kiss B."/>
            <person name="Balint B."/>
            <person name="Kues U."/>
            <person name="Barry K."/>
            <person name="Hegedus J.C."/>
            <person name="Henrissat B."/>
            <person name="Johnson J."/>
            <person name="Lipzen A."/>
            <person name="Ohm R."/>
            <person name="Nagy I."/>
            <person name="Pangilinan J."/>
            <person name="Yan J."/>
            <person name="Xiong Y."/>
            <person name="Grigoriev I.V."/>
            <person name="Hibbett D.S."/>
            <person name="Nagy L.G."/>
        </authorList>
    </citation>
    <scope>NUCLEOTIDE SEQUENCE [LARGE SCALE GENOMIC DNA]</scope>
    <source>
        <strain evidence="11 12">SZMC22713</strain>
    </source>
</reference>
<evidence type="ECO:0000256" key="10">
    <source>
        <dbReference type="SAM" id="Phobius"/>
    </source>
</evidence>
<keyword evidence="9" id="KW-0807">Transducer</keyword>
<evidence type="ECO:0000313" key="11">
    <source>
        <dbReference type="EMBL" id="TDL19900.1"/>
    </source>
</evidence>
<evidence type="ECO:0000256" key="5">
    <source>
        <dbReference type="ARBA" id="ARBA00022989"/>
    </source>
</evidence>
<evidence type="ECO:0000256" key="3">
    <source>
        <dbReference type="ARBA" id="ARBA00022507"/>
    </source>
</evidence>
<evidence type="ECO:0000313" key="12">
    <source>
        <dbReference type="Proteomes" id="UP000294933"/>
    </source>
</evidence>
<dbReference type="InterPro" id="IPR001499">
    <property type="entry name" value="GPCR_STE3"/>
</dbReference>
<evidence type="ECO:0000256" key="8">
    <source>
        <dbReference type="ARBA" id="ARBA00023170"/>
    </source>
</evidence>
<keyword evidence="6" id="KW-0297">G-protein coupled receptor</keyword>
<sequence>MDPTYPLFSIVSFLCFLLVLSPLPWQFRVWNTGMCMYILWTASSCLIWFINSIIWKNNAADRAPIFCDISTRIIMGTGVAIPACSLCIQRRLYGITIAQAVTSDKYEKIRRVCVDLAICLGFPLFVMALAYIVQGRRYVIFEDVGCACYLYDVWPAFPIYTIWPLVLALISTVYCVMTFRSFARRRSQLKEFLDSGDSPIALNCYYRLMMLCCTEIIFTIPLASWILYLNFTKLTKYISWADTHSDFLIIETYPSIIWRNDKQLRISLEFGRWNIIICAIIFSAFFTFAEDSRNNYRAFSRKTAQRFGMKGTATRVNGTPGSAFLQSLCTFSEHFSPASAPGRIRT</sequence>
<accession>A0A4Y7PZD9</accession>
<dbReference type="EMBL" id="ML170192">
    <property type="protein sequence ID" value="TDL19900.1"/>
    <property type="molecule type" value="Genomic_DNA"/>
</dbReference>
<evidence type="ECO:0000256" key="7">
    <source>
        <dbReference type="ARBA" id="ARBA00023136"/>
    </source>
</evidence>
<protein>
    <submittedName>
        <fullName evidence="11">Fungal pheromone STE3G-protein-coupled receptor</fullName>
    </submittedName>
</protein>
<evidence type="ECO:0000256" key="4">
    <source>
        <dbReference type="ARBA" id="ARBA00022692"/>
    </source>
</evidence>
<feature type="transmembrane region" description="Helical" evidence="10">
    <location>
        <begin position="162"/>
        <end position="183"/>
    </location>
</feature>